<evidence type="ECO:0000256" key="1">
    <source>
        <dbReference type="SAM" id="MobiDB-lite"/>
    </source>
</evidence>
<dbReference type="Proteomes" id="UP001176941">
    <property type="component" value="Chromosome 16"/>
</dbReference>
<feature type="region of interest" description="Disordered" evidence="1">
    <location>
        <begin position="1"/>
        <end position="213"/>
    </location>
</feature>
<feature type="compositionally biased region" description="Basic residues" evidence="1">
    <location>
        <begin position="10"/>
        <end position="19"/>
    </location>
</feature>
<name>A0ABN8Y981_RANTA</name>
<feature type="compositionally biased region" description="Low complexity" evidence="1">
    <location>
        <begin position="138"/>
        <end position="148"/>
    </location>
</feature>
<dbReference type="EMBL" id="OX459952">
    <property type="protein sequence ID" value="CAI9158095.1"/>
    <property type="molecule type" value="Genomic_DNA"/>
</dbReference>
<feature type="compositionally biased region" description="Low complexity" evidence="1">
    <location>
        <begin position="40"/>
        <end position="54"/>
    </location>
</feature>
<accession>A0ABN8Y981</accession>
<gene>
    <name evidence="2" type="ORF">MRATA1EN1_LOCUS7057</name>
</gene>
<keyword evidence="3" id="KW-1185">Reference proteome</keyword>
<evidence type="ECO:0000313" key="3">
    <source>
        <dbReference type="Proteomes" id="UP001176941"/>
    </source>
</evidence>
<protein>
    <submittedName>
        <fullName evidence="2">Uncharacterized protein</fullName>
    </submittedName>
</protein>
<organism evidence="2 3">
    <name type="scientific">Rangifer tarandus platyrhynchus</name>
    <name type="common">Svalbard reindeer</name>
    <dbReference type="NCBI Taxonomy" id="3082113"/>
    <lineage>
        <taxon>Eukaryota</taxon>
        <taxon>Metazoa</taxon>
        <taxon>Chordata</taxon>
        <taxon>Craniata</taxon>
        <taxon>Vertebrata</taxon>
        <taxon>Euteleostomi</taxon>
        <taxon>Mammalia</taxon>
        <taxon>Eutheria</taxon>
        <taxon>Laurasiatheria</taxon>
        <taxon>Artiodactyla</taxon>
        <taxon>Ruminantia</taxon>
        <taxon>Pecora</taxon>
        <taxon>Cervidae</taxon>
        <taxon>Odocoileinae</taxon>
        <taxon>Rangifer</taxon>
    </lineage>
</organism>
<reference evidence="2" key="1">
    <citation type="submission" date="2023-04" db="EMBL/GenBank/DDBJ databases">
        <authorList>
            <consortium name="ELIXIR-Norway"/>
        </authorList>
    </citation>
    <scope>NUCLEOTIDE SEQUENCE [LARGE SCALE GENOMIC DNA]</scope>
</reference>
<proteinExistence type="predicted"/>
<sequence length="213" mass="21921">MPRAGLGRRTSGRRRGGKERKRERECARSCAPRVRGRRAGAGPRRPTHRAAAPGSARPPLRACPVGHEAPETLAHGRSGGRSPLPPPSRSPAPARVPESGLPATTAIAAAGRPPCRARSCAHRLGRREGLAASGSLQGRGTSAATGRAGLREPGRRAACQPGSAGPDGGGPVRSPPAAPLLTTRARVSPARGLRSQRPLLSDSLRGAHADARD</sequence>
<evidence type="ECO:0000313" key="2">
    <source>
        <dbReference type="EMBL" id="CAI9158095.1"/>
    </source>
</evidence>